<dbReference type="InterPro" id="IPR028081">
    <property type="entry name" value="Leu-bd"/>
</dbReference>
<proteinExistence type="inferred from homology"/>
<dbReference type="Pfam" id="PF13458">
    <property type="entry name" value="Peripla_BP_6"/>
    <property type="match status" value="1"/>
</dbReference>
<comment type="similarity">
    <text evidence="1">Belongs to the leucine-binding protein family.</text>
</comment>
<dbReference type="RefSeq" id="WP_344953262.1">
    <property type="nucleotide sequence ID" value="NZ_BAAAZG010000042.1"/>
</dbReference>
<dbReference type="CDD" id="cd06342">
    <property type="entry name" value="PBP1_ABC_LIVBP-like"/>
    <property type="match status" value="1"/>
</dbReference>
<dbReference type="Gene3D" id="3.40.50.2300">
    <property type="match status" value="2"/>
</dbReference>
<dbReference type="InterPro" id="IPR028082">
    <property type="entry name" value="Peripla_BP_I"/>
</dbReference>
<accession>A0ABP7WGF9</accession>
<protein>
    <recommendedName>
        <fullName evidence="4">Protein kinase domain-containing protein</fullName>
    </recommendedName>
</protein>
<dbReference type="InterPro" id="IPR000719">
    <property type="entry name" value="Prot_kinase_dom"/>
</dbReference>
<dbReference type="PANTHER" id="PTHR30483:SF6">
    <property type="entry name" value="PERIPLASMIC BINDING PROTEIN OF ABC TRANSPORTER FOR NATURAL AMINO ACIDS"/>
    <property type="match status" value="1"/>
</dbReference>
<dbReference type="SUPFAM" id="SSF56112">
    <property type="entry name" value="Protein kinase-like (PK-like)"/>
    <property type="match status" value="1"/>
</dbReference>
<evidence type="ECO:0000313" key="6">
    <source>
        <dbReference type="Proteomes" id="UP001500683"/>
    </source>
</evidence>
<dbReference type="Pfam" id="PF00069">
    <property type="entry name" value="Pkinase"/>
    <property type="match status" value="1"/>
</dbReference>
<evidence type="ECO:0000313" key="5">
    <source>
        <dbReference type="EMBL" id="GAA4088264.1"/>
    </source>
</evidence>
<dbReference type="EMBL" id="BAAAZG010000042">
    <property type="protein sequence ID" value="GAA4088264.1"/>
    <property type="molecule type" value="Genomic_DNA"/>
</dbReference>
<dbReference type="Gene3D" id="3.30.200.20">
    <property type="entry name" value="Phosphorylase Kinase, domain 1"/>
    <property type="match status" value="1"/>
</dbReference>
<sequence>MADPLLPDDPTALGAYTLEKRLGEGGQGVVYAGRDGDGRQVAVKLLHARLSDDPSARTRFVRELEAAERVAPFCTARILDADVDGDRPYIVSEFVSGPSLAALVRDQGPMDAPALLRLAVGTATALAAVHRGGIVHRDFKPANVLMAPDGPRVIDFGVARALDHEAVTVTGQIVGTPAYMAPEQIAGGTVGPATDMFAWAATMVFAATGRAPFGGDSVPAVLHQVLHGEADVRALPAPLAELAAICLAKDPARRLTAPDLLLRLLDAAGARPGPDSGDLLEHGATMATAEHLAAPPPPPPAPVPTSGPPPTPWTPQAPGGPARRPTRVVGVLAATWALIIAGVVGLGVAGVPLIPGTGGIGASGDAERKTVDIGVLGPFSGDLSTLGQPMLAGARLAVDEYNASRPRVRARLMQYDTGGKPEGATLAATRARTDGVAAVIGPMTGQEAMPAGQTLESAGIPSVTPSVADRTLTQRGWRYWHSVVPVYETRIAALADLALTAAPGTRKAVLIADGTAATTVNADPIERHLRGKRVTVRRVTEPPGSTFTRAIDAIKKEGADTVFFSGYFPESARLLKNARQAGVKARFYLPEGSQLPNFVEMAGRDAAEGTVTICGCLDATSQAGGTTPPAYNAFAQRYAKANGGSQPGTYAAEAYDAATAVTRALAQGRSTPQDINAYLGTIDVQGVTQRIKFGAGGALTAPVIYAYQVKGGRFVSLGDARTARVS</sequence>
<dbReference type="PROSITE" id="PS00108">
    <property type="entry name" value="PROTEIN_KINASE_ST"/>
    <property type="match status" value="1"/>
</dbReference>
<gene>
    <name evidence="5" type="ORF">GCM10022214_55810</name>
</gene>
<dbReference type="InterPro" id="IPR011009">
    <property type="entry name" value="Kinase-like_dom_sf"/>
</dbReference>
<dbReference type="Proteomes" id="UP001500683">
    <property type="component" value="Unassembled WGS sequence"/>
</dbReference>
<evidence type="ECO:0000256" key="1">
    <source>
        <dbReference type="ARBA" id="ARBA00010062"/>
    </source>
</evidence>
<evidence type="ECO:0000256" key="3">
    <source>
        <dbReference type="SAM" id="MobiDB-lite"/>
    </source>
</evidence>
<name>A0ABP7WGF9_9ACTN</name>
<feature type="domain" description="Protein kinase" evidence="4">
    <location>
        <begin position="16"/>
        <end position="265"/>
    </location>
</feature>
<evidence type="ECO:0000259" key="4">
    <source>
        <dbReference type="PROSITE" id="PS50011"/>
    </source>
</evidence>
<keyword evidence="6" id="KW-1185">Reference proteome</keyword>
<reference evidence="6" key="1">
    <citation type="journal article" date="2019" name="Int. J. Syst. Evol. Microbiol.">
        <title>The Global Catalogue of Microorganisms (GCM) 10K type strain sequencing project: providing services to taxonomists for standard genome sequencing and annotation.</title>
        <authorList>
            <consortium name="The Broad Institute Genomics Platform"/>
            <consortium name="The Broad Institute Genome Sequencing Center for Infectious Disease"/>
            <person name="Wu L."/>
            <person name="Ma J."/>
        </authorList>
    </citation>
    <scope>NUCLEOTIDE SEQUENCE [LARGE SCALE GENOMIC DNA]</scope>
    <source>
        <strain evidence="6">JCM 16702</strain>
    </source>
</reference>
<dbReference type="SUPFAM" id="SSF53822">
    <property type="entry name" value="Periplasmic binding protein-like I"/>
    <property type="match status" value="1"/>
</dbReference>
<dbReference type="PROSITE" id="PS50011">
    <property type="entry name" value="PROTEIN_KINASE_DOM"/>
    <property type="match status" value="1"/>
</dbReference>
<feature type="compositionally biased region" description="Pro residues" evidence="3">
    <location>
        <begin position="294"/>
        <end position="315"/>
    </location>
</feature>
<dbReference type="Gene3D" id="1.10.510.10">
    <property type="entry name" value="Transferase(Phosphotransferase) domain 1"/>
    <property type="match status" value="1"/>
</dbReference>
<dbReference type="InterPro" id="IPR051010">
    <property type="entry name" value="BCAA_transport"/>
</dbReference>
<organism evidence="5 6">
    <name type="scientific">Actinomadura miaoliensis</name>
    <dbReference type="NCBI Taxonomy" id="430685"/>
    <lineage>
        <taxon>Bacteria</taxon>
        <taxon>Bacillati</taxon>
        <taxon>Actinomycetota</taxon>
        <taxon>Actinomycetes</taxon>
        <taxon>Streptosporangiales</taxon>
        <taxon>Thermomonosporaceae</taxon>
        <taxon>Actinomadura</taxon>
    </lineage>
</organism>
<dbReference type="InterPro" id="IPR008271">
    <property type="entry name" value="Ser/Thr_kinase_AS"/>
</dbReference>
<comment type="caution">
    <text evidence="5">The sequence shown here is derived from an EMBL/GenBank/DDBJ whole genome shotgun (WGS) entry which is preliminary data.</text>
</comment>
<dbReference type="CDD" id="cd14014">
    <property type="entry name" value="STKc_PknB_like"/>
    <property type="match status" value="1"/>
</dbReference>
<evidence type="ECO:0000256" key="2">
    <source>
        <dbReference type="ARBA" id="ARBA00022729"/>
    </source>
</evidence>
<dbReference type="PANTHER" id="PTHR30483">
    <property type="entry name" value="LEUCINE-SPECIFIC-BINDING PROTEIN"/>
    <property type="match status" value="1"/>
</dbReference>
<feature type="region of interest" description="Disordered" evidence="3">
    <location>
        <begin position="290"/>
        <end position="322"/>
    </location>
</feature>
<keyword evidence="2" id="KW-0732">Signal</keyword>